<comment type="caution">
    <text evidence="3">The sequence shown here is derived from an EMBL/GenBank/DDBJ whole genome shotgun (WGS) entry which is preliminary data.</text>
</comment>
<keyword evidence="2" id="KW-1133">Transmembrane helix</keyword>
<keyword evidence="4" id="KW-1185">Reference proteome</keyword>
<keyword evidence="2" id="KW-0812">Transmembrane</keyword>
<dbReference type="PANTHER" id="PTHR48004:SF59">
    <property type="entry name" value="LEUCINE-RICH REPEAT-CONTAINING N-TERMINAL PLANT-TYPE DOMAIN-CONTAINING PROTEIN"/>
    <property type="match status" value="1"/>
</dbReference>
<feature type="transmembrane region" description="Helical" evidence="2">
    <location>
        <begin position="167"/>
        <end position="189"/>
    </location>
</feature>
<dbReference type="Gene3D" id="3.80.10.10">
    <property type="entry name" value="Ribonuclease Inhibitor"/>
    <property type="match status" value="1"/>
</dbReference>
<organism evidence="3 4">
    <name type="scientific">Seminavis robusta</name>
    <dbReference type="NCBI Taxonomy" id="568900"/>
    <lineage>
        <taxon>Eukaryota</taxon>
        <taxon>Sar</taxon>
        <taxon>Stramenopiles</taxon>
        <taxon>Ochrophyta</taxon>
        <taxon>Bacillariophyta</taxon>
        <taxon>Bacillariophyceae</taxon>
        <taxon>Bacillariophycidae</taxon>
        <taxon>Naviculales</taxon>
        <taxon>Naviculaceae</taxon>
        <taxon>Seminavis</taxon>
    </lineage>
</organism>
<feature type="region of interest" description="Disordered" evidence="1">
    <location>
        <begin position="1"/>
        <end position="26"/>
    </location>
</feature>
<reference evidence="3" key="1">
    <citation type="submission" date="2020-06" db="EMBL/GenBank/DDBJ databases">
        <authorList>
            <consortium name="Plant Systems Biology data submission"/>
        </authorList>
    </citation>
    <scope>NUCLEOTIDE SEQUENCE</scope>
    <source>
        <strain evidence="3">D6</strain>
    </source>
</reference>
<evidence type="ECO:0000256" key="2">
    <source>
        <dbReference type="SAM" id="Phobius"/>
    </source>
</evidence>
<proteinExistence type="predicted"/>
<dbReference type="SUPFAM" id="SSF52058">
    <property type="entry name" value="L domain-like"/>
    <property type="match status" value="1"/>
</dbReference>
<keyword evidence="2" id="KW-0472">Membrane</keyword>
<dbReference type="AlphaFoldDB" id="A0A9N8DG99"/>
<evidence type="ECO:0000256" key="1">
    <source>
        <dbReference type="SAM" id="MobiDB-lite"/>
    </source>
</evidence>
<dbReference type="Pfam" id="PF00560">
    <property type="entry name" value="LRR_1"/>
    <property type="match status" value="1"/>
</dbReference>
<dbReference type="OrthoDB" id="38453at2759"/>
<dbReference type="InterPro" id="IPR032675">
    <property type="entry name" value="LRR_dom_sf"/>
</dbReference>
<name>A0A9N8DG99_9STRA</name>
<evidence type="ECO:0000313" key="3">
    <source>
        <dbReference type="EMBL" id="CAB9500000.1"/>
    </source>
</evidence>
<dbReference type="InterPro" id="IPR001611">
    <property type="entry name" value="Leu-rich_rpt"/>
</dbReference>
<dbReference type="PANTHER" id="PTHR48004">
    <property type="entry name" value="OS01G0149700 PROTEIN"/>
    <property type="match status" value="1"/>
</dbReference>
<evidence type="ECO:0000313" key="4">
    <source>
        <dbReference type="Proteomes" id="UP001153069"/>
    </source>
</evidence>
<accession>A0A9N8DG99</accession>
<dbReference type="EMBL" id="CAICTM010000072">
    <property type="protein sequence ID" value="CAB9500000.1"/>
    <property type="molecule type" value="Genomic_DNA"/>
</dbReference>
<gene>
    <name evidence="3" type="ORF">SEMRO_73_G040430.1</name>
</gene>
<protein>
    <submittedName>
        <fullName evidence="3">Leucine Rich Repeat</fullName>
    </submittedName>
</protein>
<dbReference type="Proteomes" id="UP001153069">
    <property type="component" value="Unassembled WGS sequence"/>
</dbReference>
<dbReference type="InterPro" id="IPR052941">
    <property type="entry name" value="StomDev_PlantInt_Reg"/>
</dbReference>
<sequence>MPQDNAAFRQSSDGRPSEYGFGPGAYPIETVDVDDFEERNEEAGHIVVFHAHAPAAPWDITGSVDTSLIKGSVSLFHPHRQRGRAIQQRPRGPGAFPSGADLEFFSANGESVELFETIPEDNPGGLAVASPVDQTDTSRADLPQAKEIVGSDAKQQKAGQQTKQTTTALVLGAIFLLVVVLFAVFAVVAPGKDSDEPTPSQAPSLGPTEAPTSYETYLMSLLPEHTIMAMEDPESSQSKAFEWLIEDTNQNPFQEESRLLQKYALACFYYSTGGETWRNNEKWLNYSVDECDWRDNIHFAMNDTLSFVYPGCLGSYRPPEGNCDEAGQYQNLWLDTNHLLGTIPEEFYKLTNLKAVSLGLNPLFGTISSRIGQLTSLQSLLFFGQVITGVIPSEIGLLTDLMRRLYFFDSDLSGTIPTEIGQMESLEWLILFGNRISGSISSELGELLRLSLGANELQGTLPKHMGGMTSTTMLEVRGNQLSGTLPSEFGLLTSISMVLDVGDNPLSSTVPTELGLLTGLYDLSLQNCGFTGPIPTEIGLLRTIGEIRLGQNSFSGTVPTELAALQHSLYALNMQGNPRLSGTIPNGLCGINATCIPNALNPCPVDIGLLFDCDDNSLLCGCDCCASLQENGTLGM</sequence>